<name>A0A8I2YP03_9AGAM</name>
<proteinExistence type="inferred from homology"/>
<dbReference type="Proteomes" id="UP000683000">
    <property type="component" value="Unassembled WGS sequence"/>
</dbReference>
<dbReference type="GO" id="GO:0007186">
    <property type="term" value="P:G protein-coupled receptor signaling pathway"/>
    <property type="evidence" value="ECO:0007669"/>
    <property type="project" value="TreeGrafter"/>
</dbReference>
<dbReference type="GO" id="GO:0005085">
    <property type="term" value="F:guanyl-nucleotide exchange factor activity"/>
    <property type="evidence" value="ECO:0007669"/>
    <property type="project" value="UniProtKB-KW"/>
</dbReference>
<comment type="similarity">
    <text evidence="1">Belongs to the synembryn family.</text>
</comment>
<evidence type="ECO:0000313" key="4">
    <source>
        <dbReference type="EMBL" id="KAG6374987.1"/>
    </source>
</evidence>
<protein>
    <submittedName>
        <fullName evidence="4">Guanine nucleotide exchange factor</fullName>
    </submittedName>
</protein>
<dbReference type="Pfam" id="PF10165">
    <property type="entry name" value="Ric8"/>
    <property type="match status" value="1"/>
</dbReference>
<dbReference type="PANTHER" id="PTHR12425">
    <property type="entry name" value="SYNEMBRYN"/>
    <property type="match status" value="1"/>
</dbReference>
<gene>
    <name evidence="4" type="ORF">JVT61DRAFT_3762</name>
</gene>
<keyword evidence="2" id="KW-0344">Guanine-nucleotide releasing factor</keyword>
<dbReference type="InterPro" id="IPR016024">
    <property type="entry name" value="ARM-type_fold"/>
</dbReference>
<dbReference type="SUPFAM" id="SSF48371">
    <property type="entry name" value="ARM repeat"/>
    <property type="match status" value="1"/>
</dbReference>
<evidence type="ECO:0000256" key="3">
    <source>
        <dbReference type="ARBA" id="ARBA00023186"/>
    </source>
</evidence>
<dbReference type="PANTHER" id="PTHR12425:SF5">
    <property type="entry name" value="SYNEMBRYN"/>
    <property type="match status" value="1"/>
</dbReference>
<accession>A0A8I2YP03</accession>
<keyword evidence="5" id="KW-1185">Reference proteome</keyword>
<evidence type="ECO:0000313" key="5">
    <source>
        <dbReference type="Proteomes" id="UP000683000"/>
    </source>
</evidence>
<dbReference type="OrthoDB" id="5585685at2759"/>
<sequence>MSQVLDQYKALSSSSNDQASTTFTAIRIALVANRLDTGCRKTLAQLILDDLRAALLDNSVSRLSTNDATQALGTLKGLGGTPEVASILGTSPNLSCLLNLSTKIDDSVQNDALRCIANTVLLDESARVTFVGAEVGGSNICIDLLRKSSMEHVFLASRILFLCTASAAAAAPFIQWLVEHKLPNVPGSGTAIDIIGSKLDDLTESIKEGKTAAKDTTMDLLKLIFNLCVHYPKLVDCEVQSPEVTISDTDNKIMGDYWSTRLDSLLPPLLRAFHVNSSSSNPLETPLPHIVHSLIVIPVVPTNRNIWFGKQSLALTLPDSASSSSASSSSTHSSKSRLIERASCILSAGRRSLLRPSGSRPETPVLQDSALRAYELLDATLAHFMPGDIPSDDPSIRRRLPDGEPLDDLVSPLVILITRFCLGDEDAKIRIRNWFIPHNLDRSNPLESRPDLLGRCLRLLQSVYHTRLKRVCGEMFFAMCDCDAMTLSGYLGYGNVAGFLFQKGVVSPPARSTTSGPLTTTAAGLPINPITGTIEKEHEPIDMTDEEKEQETEKLFVLFDRLEKTGALPPSQNPIRKAIQGGKLR</sequence>
<keyword evidence="3" id="KW-0143">Chaperone</keyword>
<evidence type="ECO:0000256" key="2">
    <source>
        <dbReference type="ARBA" id="ARBA00022658"/>
    </source>
</evidence>
<dbReference type="InterPro" id="IPR019318">
    <property type="entry name" value="Gua_nucleotide_exch_fac_Ric8"/>
</dbReference>
<dbReference type="GO" id="GO:0001965">
    <property type="term" value="F:G-protein alpha-subunit binding"/>
    <property type="evidence" value="ECO:0007669"/>
    <property type="project" value="TreeGrafter"/>
</dbReference>
<comment type="caution">
    <text evidence="4">The sequence shown here is derived from an EMBL/GenBank/DDBJ whole genome shotgun (WGS) entry which is preliminary data.</text>
</comment>
<organism evidence="4 5">
    <name type="scientific">Boletus reticuloceps</name>
    <dbReference type="NCBI Taxonomy" id="495285"/>
    <lineage>
        <taxon>Eukaryota</taxon>
        <taxon>Fungi</taxon>
        <taxon>Dikarya</taxon>
        <taxon>Basidiomycota</taxon>
        <taxon>Agaricomycotina</taxon>
        <taxon>Agaricomycetes</taxon>
        <taxon>Agaricomycetidae</taxon>
        <taxon>Boletales</taxon>
        <taxon>Boletineae</taxon>
        <taxon>Boletaceae</taxon>
        <taxon>Boletoideae</taxon>
        <taxon>Boletus</taxon>
    </lineage>
</organism>
<reference evidence="4" key="1">
    <citation type="submission" date="2021-03" db="EMBL/GenBank/DDBJ databases">
        <title>Evolutionary innovations through gain and loss of genes in the ectomycorrhizal Boletales.</title>
        <authorList>
            <person name="Wu G."/>
            <person name="Miyauchi S."/>
            <person name="Morin E."/>
            <person name="Yang Z.-L."/>
            <person name="Xu J."/>
            <person name="Martin F.M."/>
        </authorList>
    </citation>
    <scope>NUCLEOTIDE SEQUENCE</scope>
    <source>
        <strain evidence="4">BR01</strain>
    </source>
</reference>
<dbReference type="EMBL" id="JAGFBS010000016">
    <property type="protein sequence ID" value="KAG6374987.1"/>
    <property type="molecule type" value="Genomic_DNA"/>
</dbReference>
<dbReference type="AlphaFoldDB" id="A0A8I2YP03"/>
<dbReference type="GO" id="GO:0005737">
    <property type="term" value="C:cytoplasm"/>
    <property type="evidence" value="ECO:0007669"/>
    <property type="project" value="TreeGrafter"/>
</dbReference>
<evidence type="ECO:0000256" key="1">
    <source>
        <dbReference type="ARBA" id="ARBA00009049"/>
    </source>
</evidence>